<feature type="region of interest" description="Disordered" evidence="4">
    <location>
        <begin position="1910"/>
        <end position="1937"/>
    </location>
</feature>
<feature type="region of interest" description="Disordered" evidence="4">
    <location>
        <begin position="516"/>
        <end position="639"/>
    </location>
</feature>
<feature type="region of interest" description="Disordered" evidence="4">
    <location>
        <begin position="4229"/>
        <end position="4249"/>
    </location>
</feature>
<feature type="compositionally biased region" description="Polar residues" evidence="4">
    <location>
        <begin position="1483"/>
        <end position="1530"/>
    </location>
</feature>
<feature type="compositionally biased region" description="Basic and acidic residues" evidence="4">
    <location>
        <begin position="1554"/>
        <end position="1564"/>
    </location>
</feature>
<feature type="region of interest" description="Disordered" evidence="4">
    <location>
        <begin position="2936"/>
        <end position="2957"/>
    </location>
</feature>
<feature type="region of interest" description="Disordered" evidence="4">
    <location>
        <begin position="1400"/>
        <end position="1427"/>
    </location>
</feature>
<feature type="compositionally biased region" description="Basic and acidic residues" evidence="4">
    <location>
        <begin position="3951"/>
        <end position="3962"/>
    </location>
</feature>
<feature type="region of interest" description="Disordered" evidence="4">
    <location>
        <begin position="244"/>
        <end position="496"/>
    </location>
</feature>
<feature type="compositionally biased region" description="Low complexity" evidence="4">
    <location>
        <begin position="4229"/>
        <end position="4246"/>
    </location>
</feature>
<feature type="compositionally biased region" description="Basic and acidic residues" evidence="4">
    <location>
        <begin position="2409"/>
        <end position="2428"/>
    </location>
</feature>
<feature type="region of interest" description="Disordered" evidence="4">
    <location>
        <begin position="1152"/>
        <end position="1382"/>
    </location>
</feature>
<feature type="compositionally biased region" description="Basic and acidic residues" evidence="4">
    <location>
        <begin position="2287"/>
        <end position="2346"/>
    </location>
</feature>
<feature type="compositionally biased region" description="Polar residues" evidence="4">
    <location>
        <begin position="1649"/>
        <end position="1672"/>
    </location>
</feature>
<feature type="compositionally biased region" description="Basic and acidic residues" evidence="4">
    <location>
        <begin position="4170"/>
        <end position="4188"/>
    </location>
</feature>
<feature type="compositionally biased region" description="Polar residues" evidence="4">
    <location>
        <begin position="1859"/>
        <end position="1871"/>
    </location>
</feature>
<feature type="compositionally biased region" description="Polar residues" evidence="4">
    <location>
        <begin position="3665"/>
        <end position="3676"/>
    </location>
</feature>
<protein>
    <recommendedName>
        <fullName evidence="5">Calponin-homology (CH) domain-containing protein</fullName>
    </recommendedName>
</protein>
<feature type="compositionally biased region" description="Acidic residues" evidence="4">
    <location>
        <begin position="2702"/>
        <end position="2731"/>
    </location>
</feature>
<dbReference type="InterPro" id="IPR001715">
    <property type="entry name" value="CH_dom"/>
</dbReference>
<feature type="region of interest" description="Disordered" evidence="4">
    <location>
        <begin position="3265"/>
        <end position="3295"/>
    </location>
</feature>
<feature type="compositionally biased region" description="Polar residues" evidence="4">
    <location>
        <begin position="4044"/>
        <end position="4054"/>
    </location>
</feature>
<dbReference type="Pfam" id="PF12510">
    <property type="entry name" value="Smoothelin"/>
    <property type="match status" value="1"/>
</dbReference>
<dbReference type="FunFam" id="1.10.418.10:FF:000009">
    <property type="entry name" value="smoothelin isoform X2"/>
    <property type="match status" value="1"/>
</dbReference>
<feature type="compositionally biased region" description="Polar residues" evidence="4">
    <location>
        <begin position="4104"/>
        <end position="4117"/>
    </location>
</feature>
<feature type="region of interest" description="Disordered" evidence="4">
    <location>
        <begin position="3897"/>
        <end position="3923"/>
    </location>
</feature>
<feature type="region of interest" description="Disordered" evidence="4">
    <location>
        <begin position="3617"/>
        <end position="3697"/>
    </location>
</feature>
<feature type="compositionally biased region" description="Polar residues" evidence="4">
    <location>
        <begin position="2348"/>
        <end position="2364"/>
    </location>
</feature>
<feature type="region of interest" description="Disordered" evidence="4">
    <location>
        <begin position="1602"/>
        <end position="1839"/>
    </location>
</feature>
<evidence type="ECO:0000256" key="2">
    <source>
        <dbReference type="ARBA" id="ARBA00023054"/>
    </source>
</evidence>
<feature type="compositionally biased region" description="Polar residues" evidence="4">
    <location>
        <begin position="1338"/>
        <end position="1353"/>
    </location>
</feature>
<feature type="compositionally biased region" description="Basic and acidic residues" evidence="4">
    <location>
        <begin position="1260"/>
        <end position="1270"/>
    </location>
</feature>
<dbReference type="PROSITE" id="PS50021">
    <property type="entry name" value="CH"/>
    <property type="match status" value="1"/>
</dbReference>
<feature type="compositionally biased region" description="Basic and acidic residues" evidence="4">
    <location>
        <begin position="2036"/>
        <end position="2046"/>
    </location>
</feature>
<dbReference type="Proteomes" id="UP000708208">
    <property type="component" value="Unassembled WGS sequence"/>
</dbReference>
<feature type="compositionally biased region" description="Polar residues" evidence="4">
    <location>
        <begin position="1681"/>
        <end position="1690"/>
    </location>
</feature>
<feature type="region of interest" description="Disordered" evidence="4">
    <location>
        <begin position="1471"/>
        <end position="1576"/>
    </location>
</feature>
<feature type="region of interest" description="Disordered" evidence="4">
    <location>
        <begin position="3986"/>
        <end position="4008"/>
    </location>
</feature>
<feature type="compositionally biased region" description="Basic residues" evidence="4">
    <location>
        <begin position="4197"/>
        <end position="4208"/>
    </location>
</feature>
<feature type="region of interest" description="Disordered" evidence="4">
    <location>
        <begin position="4283"/>
        <end position="4319"/>
    </location>
</feature>
<feature type="compositionally biased region" description="Low complexity" evidence="4">
    <location>
        <begin position="1779"/>
        <end position="1793"/>
    </location>
</feature>
<keyword evidence="2" id="KW-0175">Coiled coil</keyword>
<feature type="compositionally biased region" description="Polar residues" evidence="4">
    <location>
        <begin position="618"/>
        <end position="628"/>
    </location>
</feature>
<feature type="compositionally biased region" description="Polar residues" evidence="4">
    <location>
        <begin position="1037"/>
        <end position="1058"/>
    </location>
</feature>
<organism evidence="6 7">
    <name type="scientific">Allacma fusca</name>
    <dbReference type="NCBI Taxonomy" id="39272"/>
    <lineage>
        <taxon>Eukaryota</taxon>
        <taxon>Metazoa</taxon>
        <taxon>Ecdysozoa</taxon>
        <taxon>Arthropoda</taxon>
        <taxon>Hexapoda</taxon>
        <taxon>Collembola</taxon>
        <taxon>Symphypleona</taxon>
        <taxon>Sminthuridae</taxon>
        <taxon>Allacma</taxon>
    </lineage>
</organism>
<feature type="region of interest" description="Disordered" evidence="4">
    <location>
        <begin position="3312"/>
        <end position="3385"/>
    </location>
</feature>
<feature type="compositionally biased region" description="Low complexity" evidence="4">
    <location>
        <begin position="1741"/>
        <end position="1754"/>
    </location>
</feature>
<feature type="region of interest" description="Disordered" evidence="4">
    <location>
        <begin position="2693"/>
        <end position="2747"/>
    </location>
</feature>
<feature type="region of interest" description="Disordered" evidence="4">
    <location>
        <begin position="877"/>
        <end position="1059"/>
    </location>
</feature>
<dbReference type="PANTHER" id="PTHR23167:SF88">
    <property type="entry name" value="CALPONIN-HOMOLOGY (CH) DOMAIN-CONTAINING PROTEIN"/>
    <property type="match status" value="1"/>
</dbReference>
<name>A0A8J2JIC5_9HEXA</name>
<feature type="compositionally biased region" description="Basic and acidic residues" evidence="4">
    <location>
        <begin position="3683"/>
        <end position="3697"/>
    </location>
</feature>
<feature type="compositionally biased region" description="Basic and acidic residues" evidence="4">
    <location>
        <begin position="2370"/>
        <end position="2388"/>
    </location>
</feature>
<feature type="compositionally biased region" description="Polar residues" evidence="4">
    <location>
        <begin position="2939"/>
        <end position="2953"/>
    </location>
</feature>
<feature type="compositionally biased region" description="Low complexity" evidence="4">
    <location>
        <begin position="295"/>
        <end position="322"/>
    </location>
</feature>
<feature type="compositionally biased region" description="Polar residues" evidence="4">
    <location>
        <begin position="1794"/>
        <end position="1804"/>
    </location>
</feature>
<feature type="region of interest" description="Disordered" evidence="4">
    <location>
        <begin position="174"/>
        <end position="223"/>
    </location>
</feature>
<dbReference type="Pfam" id="PF00307">
    <property type="entry name" value="CH"/>
    <property type="match status" value="1"/>
</dbReference>
<feature type="compositionally biased region" description="Polar residues" evidence="4">
    <location>
        <begin position="886"/>
        <end position="896"/>
    </location>
</feature>
<evidence type="ECO:0000313" key="6">
    <source>
        <dbReference type="EMBL" id="CAG7700239.1"/>
    </source>
</evidence>
<proteinExistence type="inferred from homology"/>
<comment type="similarity">
    <text evidence="3">Belongs to the smoothelin family.</text>
</comment>
<feature type="region of interest" description="Disordered" evidence="4">
    <location>
        <begin position="2007"/>
        <end position="2470"/>
    </location>
</feature>
<evidence type="ECO:0000256" key="4">
    <source>
        <dbReference type="SAM" id="MobiDB-lite"/>
    </source>
</evidence>
<feature type="compositionally biased region" description="Basic and acidic residues" evidence="4">
    <location>
        <begin position="3317"/>
        <end position="3327"/>
    </location>
</feature>
<dbReference type="SMART" id="SM00033">
    <property type="entry name" value="CH"/>
    <property type="match status" value="1"/>
</dbReference>
<accession>A0A8J2JIC5</accession>
<feature type="compositionally biased region" description="Polar residues" evidence="4">
    <location>
        <begin position="969"/>
        <end position="1018"/>
    </location>
</feature>
<dbReference type="PANTHER" id="PTHR23167">
    <property type="entry name" value="CALPONIN HOMOLOGY DOMAIN-CONTAINING PROTEIN DDB_G0272472-RELATED"/>
    <property type="match status" value="1"/>
</dbReference>
<feature type="compositionally biased region" description="Basic and acidic residues" evidence="4">
    <location>
        <begin position="516"/>
        <end position="525"/>
    </location>
</feature>
<evidence type="ECO:0000256" key="1">
    <source>
        <dbReference type="ARBA" id="ARBA00022553"/>
    </source>
</evidence>
<feature type="compositionally biased region" description="Basic and acidic residues" evidence="4">
    <location>
        <begin position="4034"/>
        <end position="4043"/>
    </location>
</feature>
<feature type="compositionally biased region" description="Polar residues" evidence="4">
    <location>
        <begin position="3939"/>
        <end position="3950"/>
    </location>
</feature>
<feature type="compositionally biased region" description="Basic and acidic residues" evidence="4">
    <location>
        <begin position="2092"/>
        <end position="2190"/>
    </location>
</feature>
<feature type="compositionally biased region" description="Polar residues" evidence="4">
    <location>
        <begin position="1540"/>
        <end position="1553"/>
    </location>
</feature>
<feature type="compositionally biased region" description="Low complexity" evidence="4">
    <location>
        <begin position="3626"/>
        <end position="3641"/>
    </location>
</feature>
<feature type="compositionally biased region" description="Low complexity" evidence="4">
    <location>
        <begin position="596"/>
        <end position="611"/>
    </location>
</feature>
<sequence>MQDAKINAEKEHTLENSHQHCICNVCRHLGMEETRSIPYFSSRERGMFPKLYPPLTGKMASDVVELERSSNVEDIQDETILREMWLETEDTESKRQIRTRMCKLRDERLKDLYGREDIIDTILQPQLVGEESDSVFSETSEVDEELKSIIKNRDRSEQLQRIQTTFYSEKHGDYSRDFELPEDDEEVEEEGGEEEETQTVSRSFTMTTSSSRTCKTTTGAESSEEAVMMTGGHEGRIEILEGDISLTEGDSAEKADNARVTGTKRSGSEKFGKTSTASTTTKVSNEMDNRKKVTAETSSGASGSKSFTSRIATSTSSTATSIGGRGARGTSTDTGETCQSEKEIIKTGQKRNVREKSERSHTKGDTDVIKSNSTSIPVLQARAGSPAGDTTINSNLPIKSKKSSITTSGSNGAWSKSKTGSVSTTTTSSSITNPTTIPTENKSRASSPSRLPRRSSAPREIEPVVSRNEKKDEVVIMTSTKTSRQGADEPEKAQAEESIIRELDILDNFLSQRSTSIEDGHRDESEQPTIVISKVNSKTASNNARGETTRTQTDRNLTSSASTSSNARTSTSETSNIKSIGSKSSNARTSAENSDTRTSASTTSATANSSNIDIANVDSETSTSLTTDRSQDMDVIESGVEKPFTKKIIDYTCPDHVEDHKHSHGVRRRDEGDDTETPENPLLKSEGVIMDEIEANIRDYETAEALSESRNNKIGVVSSGKITSQNKEKTTKSHSKTQSSTTGSLARTNKRGRAGTHVEEVEEPQVSKSTRSEIRASADLLSKQEKYEADILNRPSVFHTKSRPDPNPRVRKSSSDTSPERIPQVQAATPTQSKPYIIDNQDNDSEDDDPLRPPRRSNALDSPGAVLMAKNLFETKSKEAAETKISRGTGSRSSLKVSKKAALFEARSRGERVSISSESSLLTDDKEASGIVRNGVTDNVGETVEKKAVHIRTSPLSESSPNHKHAPVTPSQTRPRGGSRDTSPAKSDSRRTSSGHTKSPSISPFQTTSPSDSTNVNRNLVKGSIRTEISSERKQTESVSVRQSSPTTDENNVESTKPNKYKSVYTPALVDLKQIDLMEDLQELEYLLEMATNYNERSQIRGRIRILKRKATVERGMESQESKRLASSVTTNVNLTKTKTPLIPDVVKSSNKPVIENGKDALPEPVTRLNKSQRKKSTEIDSTTKSSAEVTIKKEFRKNSSNKLTSRNSLQIDHSVEGKENAVIQTSNNIKNRRDSSPAKNSGSTKLSHNNSEKIISTVADKETNRESKLQSDLYSTRNTTETSQRIRKENAVRRADSKEVDRTETTSQTIRERNSKSSPSPNNSRRNSRTAVKSARESFTTTSKEVVPSTNKEGLPSITKENVPSIHRESPASINRDRTHSTTRETVISTNREALTSTNRESISKTTREALSTNREGISKTTRDALSTNREGISRTNREAISINREGISRTNREAISTNRETINRTNREAISTNRESRTNREATSTNREAITNVTREATASTNREPTASTNLEATASTRSDGISTTTSMKIREQEISRCLSSPKQSVDVTPDSNHDIRNDRRRSPSRSTVIPTTADSDLANSVRSTTNAATTNAITTTVTGTDSSAASNVRSKSRNVKDVSPSKEVATPSNSVSKSSTKSTVIQTSSGTTKRASQYESTSNDICNSTTTAVRSPADTPANIPTATSPEKSNSRKNSADLIPSSVQALKRATYNRRTSSKELKPDSNDITGEDVEEGDGNATVTTTSTVSATTETVKKEMKGEIKSEMKTQVTVEKKGSSLSGGKSLSGIKKSNTTGSKSSPDKLSTVKKPITVGSASEKQGNATDSVTSSYGIGPSDDDGVPLFGLRALRKVKQAQEKISQTRNTLATSTEEGEEQDKEIVAVTQSEEKTSNLRFNDMYGLRALRKAALGHSGEQTRERSGNNNNHKVPGQSAKISPPKEFNVVIPVKESQPLTSSPASTVIRKSKMGSSSRDTVSTALSSEVTEKSDLNTDAMIAESTEFIETGRPYDGARMSPGYRREVEVEEDEIETISSERSGRIPRETRSPEPTGRVPRGRKSPEPTGRVPRDRKSPEPSGRVPREMKSPEPTGRAPRDRKSPEPTGRVPRDRKSPESTSRISRDRKSPESTSRVSRDRKSPEPTGRVPRERKSPEPSGRIPRERKSPEPTGRVPRERKSPEPSGRVPRDRKSPEPSGRVPRQRKSPEPSGRVPRQRKSPEPSGRVPRDGKSPEPSGRVPRDRKSPEPSGRVPRQRKSPEPSGRVPRERKSPEPTSRIRRDRKSPESTGRVSRDRKSPEPSGRVPRERKSPEPSGRVSRDRKSPESTSRVSRDKKSTEITGRVLRERKSPEPTGQSTGRVTRVRNSPEPTGWVPRDRKSPEPSGRFSKERNSIELSARFSRERSSPELTGRVSVERNSSERSGRVSRERKSPEPGGLLSREKVGRSSVREMSRRFEGGLSKDSNDSSLTPSRSVTTIERSVRTVQLHSAHAVPSDEIESEDTFVDNKIITEQQSRSFLSDRSPVENVSDVLARMRSTEGEDEGRNLLNKFLGAQILMEGAGQILTSSRVSMSQNLVIEGVDVDLEQDAVKLRQLLDLCKGEPERLRIEQRLKILDERSVVVEGSSTTTSGETVAVRGTDVTGELMPLILGQLQSSLDNFSAFGGGGGGGGGGGESIKNIGKVDGVSAVSSVDNSKIKCSKQKIPNDADDEDEDETEDEDEDKDDEDGEEGDDECLFDSGTESGEDSVVSAASVHPVASVEFSSFMEGIRNSLQNSSSNLLTNVQIDKSLEAAGGGAVESVPETRSETNTQATDLDLIQQVDSALTLLRDSLVADPDGLAKRLALDTSELPGREDKLKGKELIALIDRLKTSLSGNKSQGEVSSGIVKAKSFNEEDSKVPQVVGPSQVNMDQDLDDEVFSWQEPQPPDLVPFNAAVNFRGEKFSSGNNPDTIKQSGGNQEEIPWKVRASQKRNKARSHTVGVSEEELEEARRYLQEEAFKTALKERKREKALKKEMNEGGPIVPPQHLVRHDSSPSITSKSSSRETMKNSQIDDYDTSLPSIPKKLPPCDLNSTTGSLQEFPQIGQYFCNDDSGGIVTAGLKLKPFRTLSLDSNYDPSKSLFTPEETVQIAIHKAAINKQMSEEEARRKRRNSLSSYKQYGDFPLPKPYTPTIMPALVDVANMSRGIYALQPINANYVDDGRAVEVTPTNDQLVLYDNSQISASMPTNNINNGLGSSKRIENVQISLKELNSSEFPQLQIAITLNTNNSSVQQPVQQQQQSNNNNNNNSGNTVNAISSGSSGNMGALPLALGYENTASNAHSSDDNNTEHAKANRYRSKKERKKRMKRANTIDIPQPPDFLLSPHLDSDLEDDADEECNSNSHSVPFQPKTDGDRKFLAFLEKNNAIETNKPIRPTYLGVNDKQWNNRFFNLKTSFESSSQGSSPSLSPIPSHKTKSVAEIAMAHNAPKSNAEMTNKPIWANNSGSIPSTVKNKLHVFEVNKPQEEAVRPLSQPQYKMVNQPFPKYNNANNNNAYRNSFIKDQGIVNFEGSSHDSVRQLPQMQHNVVRKPVPLKPQMPVRPSESHVTSPPIEPAKVKGHDGVHMVHATALAMQAMTTKPDFIPTPVPQQRATAHPPATSHPPLTAHQPSISHPPLTAHQPAITHPPLTVHQPSVTHPTTTVAPPKQMPTEKMDLPWAKRDPDTSARVMSTKSIFEGKQKQFSPTPVTGKIRLAENVTSITVKKVDADNGKKFSPRIGPIPQIPQYKQQLPAAPMTKIKPVYHQNVHLPEYTRQQQLFNNKIQAFDKMQQHQQSIPPIAPSNPQRSILRGFGAAKSFDENYRANPNYYRGGLNQVPNVTLDQSKNSSFVNVVPSKSIPHPGAPTSAPIAVAKISPIKSQSFENARGNPYSEVSPPMHKLSSGGDEESYGDGMILTPVVSKVMRGPQQQRATITQREVMSRHEGGENRKTNARSSISTLLNQYQPEPPLALAEKAVAASPPKGSPENLPPLSKSVSGDAILQQNNFRPNLIPPAKSVVNISREDNQKPREQNPNVPRQRSLSEFPRPRTDYEEVNKRYFQPQPQKPMEHFASTPNVATSRGGPGGKEVQYPVNSPPSSNDQIQRTASGTSIFDRTKSLFISVQDLPVPPSPRKKPPSLPKPQVMFPKQFEAQMSPDSAEKKQRDLEAYFAGDKKSSKSSQLRKSASHSKLMHRQRSLSDGEEDVDEIFESLFKASVESKSVKSSVEAKASMSKLESKSSVTAEVVGAAASATSITSSSISEFDSKAQATQCQTSQQRVSSDSTTVTSSSSSSSKFMASSKSSSSTSQTGVTAINKFKQLDQQTTAASGNKAGAPLFKFTNEALKSSASSAKDVLLYWCQCRTRDYQNVKIENFSSSWSDGLAFCALIHHFYPDAFDYNSLDQKNRRQNFELAFKVAEEKADIYPLLDVEDMVAMGRRPDWKCVFTYVQSMYRKLKELS</sequence>
<feature type="compositionally biased region" description="Polar residues" evidence="4">
    <location>
        <begin position="1815"/>
        <end position="1832"/>
    </location>
</feature>
<feature type="compositionally biased region" description="Low complexity" evidence="4">
    <location>
        <begin position="273"/>
        <end position="282"/>
    </location>
</feature>
<feature type="compositionally biased region" description="Basic and acidic residues" evidence="4">
    <location>
        <begin position="352"/>
        <end position="368"/>
    </location>
</feature>
<feature type="compositionally biased region" description="Low complexity" evidence="4">
    <location>
        <begin position="1317"/>
        <end position="1326"/>
    </location>
</feature>
<gene>
    <name evidence="6" type="ORF">AFUS01_LOCUS4232</name>
</gene>
<feature type="compositionally biased region" description="Polar residues" evidence="4">
    <location>
        <begin position="1238"/>
        <end position="1255"/>
    </location>
</feature>
<feature type="domain" description="Calponin-homology (CH)" evidence="5">
    <location>
        <begin position="4361"/>
        <end position="4468"/>
    </location>
</feature>
<feature type="compositionally biased region" description="Basic and acidic residues" evidence="4">
    <location>
        <begin position="2261"/>
        <end position="2274"/>
    </location>
</feature>
<feature type="compositionally biased region" description="Polar residues" evidence="4">
    <location>
        <begin position="1567"/>
        <end position="1576"/>
    </location>
</feature>
<feature type="region of interest" description="Disordered" evidence="4">
    <location>
        <begin position="717"/>
        <end position="864"/>
    </location>
</feature>
<keyword evidence="1" id="KW-0597">Phosphoprotein</keyword>
<keyword evidence="7" id="KW-1185">Reference proteome</keyword>
<feature type="compositionally biased region" description="Polar residues" evidence="4">
    <location>
        <begin position="1271"/>
        <end position="1284"/>
    </location>
</feature>
<evidence type="ECO:0000259" key="5">
    <source>
        <dbReference type="PROSITE" id="PS50021"/>
    </source>
</evidence>
<feature type="compositionally biased region" description="Low complexity" evidence="4">
    <location>
        <begin position="558"/>
        <end position="586"/>
    </location>
</feature>
<feature type="compositionally biased region" description="Basic and acidic residues" evidence="4">
    <location>
        <begin position="1755"/>
        <end position="1778"/>
    </location>
</feature>
<comment type="caution">
    <text evidence="6">The sequence shown here is derived from an EMBL/GenBank/DDBJ whole genome shotgun (WGS) entry which is preliminary data.</text>
</comment>
<dbReference type="EMBL" id="CAJVCH010026307">
    <property type="protein sequence ID" value="CAG7700239.1"/>
    <property type="molecule type" value="Genomic_DNA"/>
</dbReference>
<feature type="compositionally biased region" description="Polar residues" evidence="4">
    <location>
        <begin position="527"/>
        <end position="557"/>
    </location>
</feature>
<feature type="compositionally biased region" description="Basic and acidic residues" evidence="4">
    <location>
        <begin position="1367"/>
        <end position="1382"/>
    </location>
</feature>
<feature type="region of interest" description="Disordered" evidence="4">
    <location>
        <begin position="4135"/>
        <end position="4216"/>
    </location>
</feature>
<dbReference type="CDD" id="cd21200">
    <property type="entry name" value="CH_SMTN-like"/>
    <property type="match status" value="1"/>
</dbReference>
<evidence type="ECO:0000313" key="7">
    <source>
        <dbReference type="Proteomes" id="UP000708208"/>
    </source>
</evidence>
<feature type="region of interest" description="Disordered" evidence="4">
    <location>
        <begin position="655"/>
        <end position="687"/>
    </location>
</feature>
<feature type="compositionally biased region" description="Basic and acidic residues" evidence="4">
    <location>
        <begin position="4058"/>
        <end position="4069"/>
    </location>
</feature>
<feature type="compositionally biased region" description="Polar residues" evidence="4">
    <location>
        <begin position="388"/>
        <end position="397"/>
    </location>
</feature>
<feature type="compositionally biased region" description="Acidic residues" evidence="4">
    <location>
        <begin position="180"/>
        <end position="197"/>
    </location>
</feature>
<feature type="compositionally biased region" description="Basic and acidic residues" evidence="4">
    <location>
        <begin position="457"/>
        <end position="474"/>
    </location>
</feature>
<dbReference type="OrthoDB" id="10017054at2759"/>
<feature type="compositionally biased region" description="Polar residues" evidence="4">
    <location>
        <begin position="1180"/>
        <end position="1189"/>
    </location>
</feature>
<feature type="compositionally biased region" description="Acidic residues" evidence="4">
    <location>
        <begin position="3364"/>
        <end position="3373"/>
    </location>
</feature>
<dbReference type="InterPro" id="IPR022189">
    <property type="entry name" value="SMTN"/>
</dbReference>
<feature type="region of interest" description="Disordered" evidence="4">
    <location>
        <begin position="3567"/>
        <end position="3592"/>
    </location>
</feature>
<feature type="compositionally biased region" description="Basic and acidic residues" evidence="4">
    <location>
        <begin position="1285"/>
        <end position="1316"/>
    </location>
</feature>
<feature type="compositionally biased region" description="Low complexity" evidence="4">
    <location>
        <begin position="4285"/>
        <end position="4319"/>
    </location>
</feature>
<feature type="compositionally biased region" description="Basic and acidic residues" evidence="4">
    <location>
        <begin position="2435"/>
        <end position="2452"/>
    </location>
</feature>
<feature type="compositionally biased region" description="Polar residues" evidence="4">
    <location>
        <begin position="1968"/>
        <end position="1983"/>
    </location>
</feature>
<feature type="compositionally biased region" description="Basic and acidic residues" evidence="4">
    <location>
        <begin position="770"/>
        <end position="791"/>
    </location>
</feature>
<feature type="compositionally biased region" description="Polar residues" evidence="4">
    <location>
        <begin position="1199"/>
        <end position="1212"/>
    </location>
</feature>
<reference evidence="6" key="1">
    <citation type="submission" date="2021-06" db="EMBL/GenBank/DDBJ databases">
        <authorList>
            <person name="Hodson N. C."/>
            <person name="Mongue J. A."/>
            <person name="Jaron S. K."/>
        </authorList>
    </citation>
    <scope>NUCLEOTIDE SEQUENCE</scope>
</reference>
<feature type="region of interest" description="Disordered" evidence="4">
    <location>
        <begin position="1859"/>
        <end position="1880"/>
    </location>
</feature>
<feature type="region of interest" description="Disordered" evidence="4">
    <location>
        <begin position="4033"/>
        <end position="4117"/>
    </location>
</feature>
<feature type="compositionally biased region" description="Low complexity" evidence="4">
    <location>
        <begin position="199"/>
        <end position="218"/>
    </location>
</feature>
<feature type="compositionally biased region" description="Basic residues" evidence="4">
    <location>
        <begin position="3328"/>
        <end position="3343"/>
    </location>
</feature>
<feature type="compositionally biased region" description="Basic and acidic residues" evidence="4">
    <location>
        <begin position="285"/>
        <end position="294"/>
    </location>
</feature>
<feature type="region of interest" description="Disordered" evidence="4">
    <location>
        <begin position="3010"/>
        <end position="3059"/>
    </location>
</feature>
<feature type="compositionally biased region" description="Basic and acidic residues" evidence="4">
    <location>
        <begin position="486"/>
        <end position="496"/>
    </location>
</feature>
<feature type="compositionally biased region" description="Basic and acidic residues" evidence="4">
    <location>
        <begin position="2066"/>
        <end position="2085"/>
    </location>
</feature>
<dbReference type="InterPro" id="IPR050540">
    <property type="entry name" value="F-actin_Monoox_Mical"/>
</dbReference>
<feature type="compositionally biased region" description="Polar residues" evidence="4">
    <location>
        <begin position="2461"/>
        <end position="2470"/>
    </location>
</feature>
<feature type="compositionally biased region" description="Low complexity" evidence="4">
    <location>
        <begin position="1629"/>
        <end position="1648"/>
    </location>
</feature>
<evidence type="ECO:0000256" key="3">
    <source>
        <dbReference type="ARBA" id="ARBA00061655"/>
    </source>
</evidence>
<feature type="compositionally biased region" description="Low complexity" evidence="4">
    <location>
        <begin position="415"/>
        <end position="450"/>
    </location>
</feature>
<feature type="compositionally biased region" description="Low complexity" evidence="4">
    <location>
        <begin position="3265"/>
        <end position="3289"/>
    </location>
</feature>
<feature type="compositionally biased region" description="Polar residues" evidence="4">
    <location>
        <begin position="329"/>
        <end position="338"/>
    </location>
</feature>
<feature type="region of interest" description="Disordered" evidence="4">
    <location>
        <begin position="1954"/>
        <end position="1987"/>
    </location>
</feature>
<feature type="region of interest" description="Disordered" evidence="4">
    <location>
        <begin position="3936"/>
        <end position="3964"/>
    </location>
</feature>